<comment type="caution">
    <text evidence="2">The sequence shown here is derived from an EMBL/GenBank/DDBJ whole genome shotgun (WGS) entry which is preliminary data.</text>
</comment>
<dbReference type="OrthoDB" id="148878at2"/>
<dbReference type="InterPro" id="IPR005590">
    <property type="entry name" value="DUF333"/>
</dbReference>
<evidence type="ECO:0008006" key="4">
    <source>
        <dbReference type="Google" id="ProtNLM"/>
    </source>
</evidence>
<evidence type="ECO:0000313" key="2">
    <source>
        <dbReference type="EMBL" id="PQJ61777.1"/>
    </source>
</evidence>
<dbReference type="PROSITE" id="PS51257">
    <property type="entry name" value="PROKAR_LIPOPROTEIN"/>
    <property type="match status" value="1"/>
</dbReference>
<keyword evidence="1" id="KW-0732">Signal</keyword>
<dbReference type="AlphaFoldDB" id="A0A2S7VHZ6"/>
<organism evidence="2 3">
    <name type="scientific">Photobacterium angustum</name>
    <dbReference type="NCBI Taxonomy" id="661"/>
    <lineage>
        <taxon>Bacteria</taxon>
        <taxon>Pseudomonadati</taxon>
        <taxon>Pseudomonadota</taxon>
        <taxon>Gammaproteobacteria</taxon>
        <taxon>Vibrionales</taxon>
        <taxon>Vibrionaceae</taxon>
        <taxon>Photobacterium</taxon>
    </lineage>
</organism>
<proteinExistence type="predicted"/>
<name>A0A2S7VHZ6_PHOAN</name>
<sequence>MKKFLLLIGLLISATACAGGPHGNPASIYCEHHGGQSVIVDGQGYCRLPSGQMCDEWAYKEGNCSQHKQNKKQKWVNYCVKHKGTAIGNKCHFNKQGTQCSLKSFYNGTCKKHHHKHPKVY</sequence>
<feature type="signal peptide" evidence="1">
    <location>
        <begin position="1"/>
        <end position="18"/>
    </location>
</feature>
<accession>A0A2S7VHZ6</accession>
<dbReference type="RefSeq" id="WP_105061646.1">
    <property type="nucleotide sequence ID" value="NZ_MSCJ01000003.1"/>
</dbReference>
<evidence type="ECO:0000256" key="1">
    <source>
        <dbReference type="SAM" id="SignalP"/>
    </source>
</evidence>
<evidence type="ECO:0000313" key="3">
    <source>
        <dbReference type="Proteomes" id="UP000238730"/>
    </source>
</evidence>
<protein>
    <recommendedName>
        <fullName evidence="4">DUF333 domain-containing protein</fullName>
    </recommendedName>
</protein>
<dbReference type="Pfam" id="PF03891">
    <property type="entry name" value="DUF333"/>
    <property type="match status" value="1"/>
</dbReference>
<feature type="chain" id="PRO_5015654140" description="DUF333 domain-containing protein" evidence="1">
    <location>
        <begin position="19"/>
        <end position="121"/>
    </location>
</feature>
<dbReference type="EMBL" id="MSCJ01000003">
    <property type="protein sequence ID" value="PQJ61777.1"/>
    <property type="molecule type" value="Genomic_DNA"/>
</dbReference>
<dbReference type="Proteomes" id="UP000238730">
    <property type="component" value="Unassembled WGS sequence"/>
</dbReference>
<reference evidence="2 3" key="1">
    <citation type="submission" date="2016-12" db="EMBL/GenBank/DDBJ databases">
        <title>Diversity of luminous bacteria.</title>
        <authorList>
            <person name="Yoshizawa S."/>
            <person name="Kogure K."/>
        </authorList>
    </citation>
    <scope>NUCLEOTIDE SEQUENCE [LARGE SCALE GENOMIC DNA]</scope>
    <source>
        <strain evidence="2 3">LC1-200</strain>
    </source>
</reference>
<gene>
    <name evidence="2" type="ORF">BTO08_15935</name>
</gene>